<name>A0ABV6INI4_9PROT</name>
<evidence type="ECO:0000256" key="1">
    <source>
        <dbReference type="SAM" id="SignalP"/>
    </source>
</evidence>
<proteinExistence type="predicted"/>
<organism evidence="2 3">
    <name type="scientific">Muricoccus vinaceus</name>
    <dbReference type="NCBI Taxonomy" id="424704"/>
    <lineage>
        <taxon>Bacteria</taxon>
        <taxon>Pseudomonadati</taxon>
        <taxon>Pseudomonadota</taxon>
        <taxon>Alphaproteobacteria</taxon>
        <taxon>Acetobacterales</taxon>
        <taxon>Roseomonadaceae</taxon>
        <taxon>Muricoccus</taxon>
    </lineage>
</organism>
<keyword evidence="1" id="KW-0732">Signal</keyword>
<dbReference type="EMBL" id="JBHLVZ010000002">
    <property type="protein sequence ID" value="MFC0384325.1"/>
    <property type="molecule type" value="Genomic_DNA"/>
</dbReference>
<evidence type="ECO:0000313" key="2">
    <source>
        <dbReference type="EMBL" id="MFC0384325.1"/>
    </source>
</evidence>
<dbReference type="RefSeq" id="WP_377048370.1">
    <property type="nucleotide sequence ID" value="NZ_JBHLVZ010000002.1"/>
</dbReference>
<sequence>MRRIFHQTAVAQLPAVPALAGTSGFFTGGNPGAGLPATVVPDWWLNGIQEELMAFLTATGITPDATTAQVLAACRAMFSTALRVMRNPGPYTFTPRPGQTTYGYLVLGGGGGGGAATATGSAASGGCGGGLSIGIATGVTGPVSGTVGAGGIGSNSNANGTAGGSSTFGSWGGATGGAGGYTSAGGAMAVVGSAGIGSAGFLDLPGQGGGTGQVIGGTYLGGSGGGSAISPGVSIATGASGTGAALGGGGGGAANNGTGGGNGGNGGPGLVLVWG</sequence>
<keyword evidence="3" id="KW-1185">Reference proteome</keyword>
<protein>
    <submittedName>
        <fullName evidence="2">Uncharacterized protein</fullName>
    </submittedName>
</protein>
<evidence type="ECO:0000313" key="3">
    <source>
        <dbReference type="Proteomes" id="UP001589789"/>
    </source>
</evidence>
<comment type="caution">
    <text evidence="2">The sequence shown here is derived from an EMBL/GenBank/DDBJ whole genome shotgun (WGS) entry which is preliminary data.</text>
</comment>
<accession>A0ABV6INI4</accession>
<reference evidence="2 3" key="1">
    <citation type="submission" date="2024-09" db="EMBL/GenBank/DDBJ databases">
        <authorList>
            <person name="Sun Q."/>
            <person name="Mori K."/>
        </authorList>
    </citation>
    <scope>NUCLEOTIDE SEQUENCE [LARGE SCALE GENOMIC DNA]</scope>
    <source>
        <strain evidence="2 3">CCM 7468</strain>
    </source>
</reference>
<feature type="chain" id="PRO_5045574656" evidence="1">
    <location>
        <begin position="21"/>
        <end position="275"/>
    </location>
</feature>
<gene>
    <name evidence="2" type="ORF">ACFFIC_02025</name>
</gene>
<dbReference type="Proteomes" id="UP001589789">
    <property type="component" value="Unassembled WGS sequence"/>
</dbReference>
<feature type="signal peptide" evidence="1">
    <location>
        <begin position="1"/>
        <end position="20"/>
    </location>
</feature>